<evidence type="ECO:0000313" key="1">
    <source>
        <dbReference type="EMBL" id="KAF9650101.1"/>
    </source>
</evidence>
<dbReference type="Proteomes" id="UP000886501">
    <property type="component" value="Unassembled WGS sequence"/>
</dbReference>
<reference evidence="1" key="2">
    <citation type="journal article" date="2020" name="Nat. Commun.">
        <title>Large-scale genome sequencing of mycorrhizal fungi provides insights into the early evolution of symbiotic traits.</title>
        <authorList>
            <person name="Miyauchi S."/>
            <person name="Kiss E."/>
            <person name="Kuo A."/>
            <person name="Drula E."/>
            <person name="Kohler A."/>
            <person name="Sanchez-Garcia M."/>
            <person name="Morin E."/>
            <person name="Andreopoulos B."/>
            <person name="Barry K.W."/>
            <person name="Bonito G."/>
            <person name="Buee M."/>
            <person name="Carver A."/>
            <person name="Chen C."/>
            <person name="Cichocki N."/>
            <person name="Clum A."/>
            <person name="Culley D."/>
            <person name="Crous P.W."/>
            <person name="Fauchery L."/>
            <person name="Girlanda M."/>
            <person name="Hayes R.D."/>
            <person name="Keri Z."/>
            <person name="LaButti K."/>
            <person name="Lipzen A."/>
            <person name="Lombard V."/>
            <person name="Magnuson J."/>
            <person name="Maillard F."/>
            <person name="Murat C."/>
            <person name="Nolan M."/>
            <person name="Ohm R.A."/>
            <person name="Pangilinan J."/>
            <person name="Pereira M.F."/>
            <person name="Perotto S."/>
            <person name="Peter M."/>
            <person name="Pfister S."/>
            <person name="Riley R."/>
            <person name="Sitrit Y."/>
            <person name="Stielow J.B."/>
            <person name="Szollosi G."/>
            <person name="Zifcakova L."/>
            <person name="Stursova M."/>
            <person name="Spatafora J.W."/>
            <person name="Tedersoo L."/>
            <person name="Vaario L.M."/>
            <person name="Yamada A."/>
            <person name="Yan M."/>
            <person name="Wang P."/>
            <person name="Xu J."/>
            <person name="Bruns T."/>
            <person name="Baldrian P."/>
            <person name="Vilgalys R."/>
            <person name="Dunand C."/>
            <person name="Henrissat B."/>
            <person name="Grigoriev I.V."/>
            <person name="Hibbett D."/>
            <person name="Nagy L.G."/>
            <person name="Martin F.M."/>
        </authorList>
    </citation>
    <scope>NUCLEOTIDE SEQUENCE</scope>
    <source>
        <strain evidence="1">P2</strain>
    </source>
</reference>
<protein>
    <submittedName>
        <fullName evidence="1">S-adenosyl-L-methionine-dependent methyltransferase</fullName>
    </submittedName>
</protein>
<keyword evidence="1" id="KW-0489">Methyltransferase</keyword>
<reference evidence="1" key="1">
    <citation type="submission" date="2019-10" db="EMBL/GenBank/DDBJ databases">
        <authorList>
            <consortium name="DOE Joint Genome Institute"/>
            <person name="Kuo A."/>
            <person name="Miyauchi S."/>
            <person name="Kiss E."/>
            <person name="Drula E."/>
            <person name="Kohler A."/>
            <person name="Sanchez-Garcia M."/>
            <person name="Andreopoulos B."/>
            <person name="Barry K.W."/>
            <person name="Bonito G."/>
            <person name="Buee M."/>
            <person name="Carver A."/>
            <person name="Chen C."/>
            <person name="Cichocki N."/>
            <person name="Clum A."/>
            <person name="Culley D."/>
            <person name="Crous P.W."/>
            <person name="Fauchery L."/>
            <person name="Girlanda M."/>
            <person name="Hayes R."/>
            <person name="Keri Z."/>
            <person name="Labutti K."/>
            <person name="Lipzen A."/>
            <person name="Lombard V."/>
            <person name="Magnuson J."/>
            <person name="Maillard F."/>
            <person name="Morin E."/>
            <person name="Murat C."/>
            <person name="Nolan M."/>
            <person name="Ohm R."/>
            <person name="Pangilinan J."/>
            <person name="Pereira M."/>
            <person name="Perotto S."/>
            <person name="Peter M."/>
            <person name="Riley R."/>
            <person name="Sitrit Y."/>
            <person name="Stielow B."/>
            <person name="Szollosi G."/>
            <person name="Zifcakova L."/>
            <person name="Stursova M."/>
            <person name="Spatafora J.W."/>
            <person name="Tedersoo L."/>
            <person name="Vaario L.-M."/>
            <person name="Yamada A."/>
            <person name="Yan M."/>
            <person name="Wang P."/>
            <person name="Xu J."/>
            <person name="Bruns T."/>
            <person name="Baldrian P."/>
            <person name="Vilgalys R."/>
            <person name="Henrissat B."/>
            <person name="Grigoriev I.V."/>
            <person name="Hibbett D."/>
            <person name="Nagy L.G."/>
            <person name="Martin F.M."/>
        </authorList>
    </citation>
    <scope>NUCLEOTIDE SEQUENCE</scope>
    <source>
        <strain evidence="1">P2</strain>
    </source>
</reference>
<keyword evidence="1" id="KW-0808">Transferase</keyword>
<proteinExistence type="predicted"/>
<sequence length="322" mass="35256">MDALDEFVPFSLSAFFTGTLVYAFREFYVVLRNVQKFEDGRTGYMNYGFWNNGPSTKNPHASLAEAVIGQLDIRILNKHTRSGQVNLLEIGCGLGQPAIDAVHSLGSNVNVTGVSICQGHVATANKLAASAGLSPKITHHLLNATEIDTLQSAPFSGAYSCEVLSEIPDDGLRACFAALHNTLPPGAEFSYADIVRTGATITSRLSGPLASRGFFEKLLLLVAPAVVTMTYGDDWRPVSKFNSLLSQAGFEVLSTESIGDRVFVPSWDYAREEMKKRPGMGIDRSLFLRWMARFLAWATLRGLTLLWEAGQIDYVLVKARRV</sequence>
<evidence type="ECO:0000313" key="2">
    <source>
        <dbReference type="Proteomes" id="UP000886501"/>
    </source>
</evidence>
<dbReference type="EMBL" id="MU117989">
    <property type="protein sequence ID" value="KAF9650101.1"/>
    <property type="molecule type" value="Genomic_DNA"/>
</dbReference>
<keyword evidence="2" id="KW-1185">Reference proteome</keyword>
<organism evidence="1 2">
    <name type="scientific">Thelephora ganbajun</name>
    <name type="common">Ganba fungus</name>
    <dbReference type="NCBI Taxonomy" id="370292"/>
    <lineage>
        <taxon>Eukaryota</taxon>
        <taxon>Fungi</taxon>
        <taxon>Dikarya</taxon>
        <taxon>Basidiomycota</taxon>
        <taxon>Agaricomycotina</taxon>
        <taxon>Agaricomycetes</taxon>
        <taxon>Thelephorales</taxon>
        <taxon>Thelephoraceae</taxon>
        <taxon>Thelephora</taxon>
    </lineage>
</organism>
<name>A0ACB6ZLT2_THEGA</name>
<accession>A0ACB6ZLT2</accession>
<comment type="caution">
    <text evidence="1">The sequence shown here is derived from an EMBL/GenBank/DDBJ whole genome shotgun (WGS) entry which is preliminary data.</text>
</comment>
<gene>
    <name evidence="1" type="ORF">BDM02DRAFT_1539302</name>
</gene>